<reference evidence="2 3" key="1">
    <citation type="journal article" date="2016" name="Nat. Commun.">
        <title>Thousands of microbial genomes shed light on interconnected biogeochemical processes in an aquifer system.</title>
        <authorList>
            <person name="Anantharaman K."/>
            <person name="Brown C.T."/>
            <person name="Hug L.A."/>
            <person name="Sharon I."/>
            <person name="Castelle C.J."/>
            <person name="Probst A.J."/>
            <person name="Thomas B.C."/>
            <person name="Singh A."/>
            <person name="Wilkins M.J."/>
            <person name="Karaoz U."/>
            <person name="Brodie E.L."/>
            <person name="Williams K.H."/>
            <person name="Hubbard S.S."/>
            <person name="Banfield J.F."/>
        </authorList>
    </citation>
    <scope>NUCLEOTIDE SEQUENCE [LARGE SCALE GENOMIC DNA]</scope>
</reference>
<comment type="caution">
    <text evidence="2">The sequence shown here is derived from an EMBL/GenBank/DDBJ whole genome shotgun (WGS) entry which is preliminary data.</text>
</comment>
<feature type="compositionally biased region" description="Basic and acidic residues" evidence="1">
    <location>
        <begin position="413"/>
        <end position="425"/>
    </location>
</feature>
<evidence type="ECO:0000256" key="1">
    <source>
        <dbReference type="SAM" id="MobiDB-lite"/>
    </source>
</evidence>
<dbReference type="Proteomes" id="UP000176233">
    <property type="component" value="Unassembled WGS sequence"/>
</dbReference>
<evidence type="ECO:0000313" key="3">
    <source>
        <dbReference type="Proteomes" id="UP000176233"/>
    </source>
</evidence>
<proteinExistence type="predicted"/>
<sequence length="567" mass="63215">MLSLVDEIKKIVPPQDPNSFGAFLDKVVEYSEDSEFTEDRGSAKEFYDYLADLTKQHLKQLQDPNLSRKLDDLLLQLRWQALAGFDRKTKEQVLSDRVIDSIKNSIDIISSLKNYFDILEFDIGPDNKGRQILTDSLTHNQEILSSQSITLKSGDIVRGLVSNWLRDYISYTDPNAPRGASYELTQYLYSSPNAKKLVVADREMLAQIINIYNYLRYPQNVPKKLFSRSSQGTAPLPREVVKPAIRSNVEITPPPTAQPVATKPVAQPVVPVKPIEEPGYKPEMASHEPTAFEKRLAEASGSSGQHGVDLQVLRRQMEKTGSREQGTGSKRQITDNREQISENSKQITDNIVPVVKAIIPPLAPDQIPHQVRDGSAKAVADEIKREVTTPELPAHLQSPPKLKIEAPKPGSVPEKDRHPPERSVQERAGATAQISPLPEKQSLAMGLEKKPVAAPRPVFQPRVNATPPLLFSLDKIQSIDDLTKIELANLRQGPPLSQTQIIKSKVIDLVKANEILPYYVINAFEQSPLYKAYLDHGQALVSGLETYDMSQAEFEAIADLKNQLGQL</sequence>
<accession>A0A1F5NS82</accession>
<name>A0A1F5NS82_9BACT</name>
<feature type="region of interest" description="Disordered" evidence="1">
    <location>
        <begin position="387"/>
        <end position="435"/>
    </location>
</feature>
<organism evidence="2 3">
    <name type="scientific">Candidatus Doudnabacteria bacterium RIFCSPHIGHO2_01_FULL_45_18</name>
    <dbReference type="NCBI Taxonomy" id="1817823"/>
    <lineage>
        <taxon>Bacteria</taxon>
        <taxon>Candidatus Doudnaibacteriota</taxon>
    </lineage>
</organism>
<gene>
    <name evidence="2" type="ORF">A2660_01495</name>
</gene>
<dbReference type="EMBL" id="MFEJ01000009">
    <property type="protein sequence ID" value="OGE80519.1"/>
    <property type="molecule type" value="Genomic_DNA"/>
</dbReference>
<feature type="region of interest" description="Disordered" evidence="1">
    <location>
        <begin position="317"/>
        <end position="343"/>
    </location>
</feature>
<dbReference type="AlphaFoldDB" id="A0A1F5NS82"/>
<protein>
    <submittedName>
        <fullName evidence="2">Uncharacterized protein</fullName>
    </submittedName>
</protein>
<evidence type="ECO:0000313" key="2">
    <source>
        <dbReference type="EMBL" id="OGE80519.1"/>
    </source>
</evidence>